<dbReference type="SUPFAM" id="SSF81606">
    <property type="entry name" value="PP2C-like"/>
    <property type="match status" value="1"/>
</dbReference>
<reference evidence="2 3" key="1">
    <citation type="submission" date="2021-05" db="EMBL/GenBank/DDBJ databases">
        <title>A Polyphasic approach of four new species of the genus Ohtaekwangia: Ohtaekwangia histidinii sp. nov., Ohtaekwangia cretensis sp. nov., Ohtaekwangia indiensis sp. nov., Ohtaekwangia reichenbachii sp. nov. from diverse environment.</title>
        <authorList>
            <person name="Octaviana S."/>
        </authorList>
    </citation>
    <scope>NUCLEOTIDE SEQUENCE [LARGE SCALE GENOMIC DNA]</scope>
    <source>
        <strain evidence="2 3">PWU20</strain>
    </source>
</reference>
<keyword evidence="2" id="KW-0067">ATP-binding</keyword>
<dbReference type="InterPro" id="IPR001932">
    <property type="entry name" value="PPM-type_phosphatase-like_dom"/>
</dbReference>
<dbReference type="SUPFAM" id="SSF55874">
    <property type="entry name" value="ATPase domain of HSP90 chaperone/DNA topoisomerase II/histidine kinase"/>
    <property type="match status" value="1"/>
</dbReference>
<keyword evidence="3" id="KW-1185">Reference proteome</keyword>
<dbReference type="SMART" id="SM00331">
    <property type="entry name" value="PP2C_SIG"/>
    <property type="match status" value="1"/>
</dbReference>
<comment type="caution">
    <text evidence="2">The sequence shown here is derived from an EMBL/GenBank/DDBJ whole genome shotgun (WGS) entry which is preliminary data.</text>
</comment>
<gene>
    <name evidence="2" type="ORF">KK060_22905</name>
</gene>
<evidence type="ECO:0000313" key="2">
    <source>
        <dbReference type="EMBL" id="MBT1706159.1"/>
    </source>
</evidence>
<evidence type="ECO:0000259" key="1">
    <source>
        <dbReference type="SMART" id="SM00331"/>
    </source>
</evidence>
<dbReference type="GO" id="GO:0005524">
    <property type="term" value="F:ATP binding"/>
    <property type="evidence" value="ECO:0007669"/>
    <property type="project" value="UniProtKB-KW"/>
</dbReference>
<dbReference type="Proteomes" id="UP000772618">
    <property type="component" value="Unassembled WGS sequence"/>
</dbReference>
<organism evidence="2 3">
    <name type="scientific">Chryseosolibacter indicus</name>
    <dbReference type="NCBI Taxonomy" id="2782351"/>
    <lineage>
        <taxon>Bacteria</taxon>
        <taxon>Pseudomonadati</taxon>
        <taxon>Bacteroidota</taxon>
        <taxon>Cytophagia</taxon>
        <taxon>Cytophagales</taxon>
        <taxon>Chryseotaleaceae</taxon>
        <taxon>Chryseosolibacter</taxon>
    </lineage>
</organism>
<dbReference type="InterPro" id="IPR036457">
    <property type="entry name" value="PPM-type-like_dom_sf"/>
</dbReference>
<dbReference type="EMBL" id="JAHESD010000087">
    <property type="protein sequence ID" value="MBT1706159.1"/>
    <property type="molecule type" value="Genomic_DNA"/>
</dbReference>
<dbReference type="InterPro" id="IPR039248">
    <property type="entry name" value="Ptase_RsbX"/>
</dbReference>
<dbReference type="RefSeq" id="WP_254157204.1">
    <property type="nucleotide sequence ID" value="NZ_JAHESD010000087.1"/>
</dbReference>
<accession>A0ABS5VZI9</accession>
<proteinExistence type="predicted"/>
<dbReference type="InterPro" id="IPR003594">
    <property type="entry name" value="HATPase_dom"/>
</dbReference>
<dbReference type="Gene3D" id="3.30.565.10">
    <property type="entry name" value="Histidine kinase-like ATPase, C-terminal domain"/>
    <property type="match status" value="1"/>
</dbReference>
<name>A0ABS5VZI9_9BACT</name>
<feature type="domain" description="PPM-type phosphatase" evidence="1">
    <location>
        <begin position="145"/>
        <end position="338"/>
    </location>
</feature>
<keyword evidence="2" id="KW-0547">Nucleotide-binding</keyword>
<evidence type="ECO:0000313" key="3">
    <source>
        <dbReference type="Proteomes" id="UP000772618"/>
    </source>
</evidence>
<dbReference type="PANTHER" id="PTHR35801">
    <property type="entry name" value="PHOSPHOSERINE PHOSPHATASE RSBX"/>
    <property type="match status" value="1"/>
</dbReference>
<protein>
    <submittedName>
        <fullName evidence="2">ATP-binding protein</fullName>
    </submittedName>
</protein>
<dbReference type="Pfam" id="PF13581">
    <property type="entry name" value="HATPase_c_2"/>
    <property type="match status" value="1"/>
</dbReference>
<dbReference type="PANTHER" id="PTHR35801:SF1">
    <property type="entry name" value="PHOSPHOSERINE PHOSPHATASE RSBX"/>
    <property type="match status" value="1"/>
</dbReference>
<dbReference type="Pfam" id="PF07228">
    <property type="entry name" value="SpoIIE"/>
    <property type="match status" value="1"/>
</dbReference>
<sequence length="339" mass="38000">MDKTFASYRIEERSYVAYIKREIHREVANTRFNEQKRGEIDIIVSELASNLVKHAKGGDFLYRVYDEGEKDSVFEMLCIDSGVGMADPAKMMRDGVSTTHTLGQGLGAIQRLSDNFQLYSLPKWGTIIYSMVTTNSDKTLRKSATLDVDISALCVNKPKETVCGDAFAMKRTDSTIQIFLGDGLGHGEHAHEAVKKAVSSFTECEESDPVSILRYMHEKVRRTRGLVASVAVLDLKSKYWKICAVGNILTRLYTGITFRNYLSYNGTVGMNIPNSLHNSEFDAEKNQFLVMCSDGIRSRYDISKYPSVLKYDMMVLAGAIYKDYTRGNDDSSIVVAKVS</sequence>
<dbReference type="Gene3D" id="3.60.40.10">
    <property type="entry name" value="PPM-type phosphatase domain"/>
    <property type="match status" value="1"/>
</dbReference>
<dbReference type="InterPro" id="IPR036890">
    <property type="entry name" value="HATPase_C_sf"/>
</dbReference>